<feature type="compositionally biased region" description="Basic and acidic residues" evidence="1">
    <location>
        <begin position="441"/>
        <end position="463"/>
    </location>
</feature>
<feature type="region of interest" description="Disordered" evidence="1">
    <location>
        <begin position="700"/>
        <end position="743"/>
    </location>
</feature>
<feature type="domain" description="DUF4378" evidence="2">
    <location>
        <begin position="772"/>
        <end position="932"/>
    </location>
</feature>
<dbReference type="Pfam" id="PF14383">
    <property type="entry name" value="VARLMGL"/>
    <property type="match status" value="1"/>
</dbReference>
<evidence type="ECO:0000313" key="5">
    <source>
        <dbReference type="Proteomes" id="UP000652761"/>
    </source>
</evidence>
<dbReference type="PANTHER" id="PTHR21726:SF29">
    <property type="entry name" value="EXPRESSED PROTEIN"/>
    <property type="match status" value="1"/>
</dbReference>
<evidence type="ECO:0000313" key="4">
    <source>
        <dbReference type="EMBL" id="MQM18331.1"/>
    </source>
</evidence>
<gene>
    <name evidence="4" type="ORF">Taro_051320</name>
</gene>
<proteinExistence type="predicted"/>
<feature type="compositionally biased region" description="Polar residues" evidence="1">
    <location>
        <begin position="404"/>
        <end position="413"/>
    </location>
</feature>
<feature type="region of interest" description="Disordered" evidence="1">
    <location>
        <begin position="337"/>
        <end position="487"/>
    </location>
</feature>
<dbReference type="InterPro" id="IPR032795">
    <property type="entry name" value="DUF3741-assoc"/>
</dbReference>
<name>A0A843XGH2_COLES</name>
<feature type="region of interest" description="Disordered" evidence="1">
    <location>
        <begin position="292"/>
        <end position="317"/>
    </location>
</feature>
<accession>A0A843XGH2</accession>
<sequence>MGAEKRGTKNGGFFHLFDWNRKSRKKLFASGNASSENILFATNLTPVSSIAFLLAEGVRKGTNGGDSLQSNHIHLMEDDDIVGVSSVKGSSDYSCASSVTDEEGNGIRAPGVVARLMGLDSLPNAGVPEPYSTPLSNSCSIHETYHKKRSLDFRIDDQFSNMGGKSEFYYRKPLEPKCQRMPSSPIERFQTEVLPPRSSKSLPITHYLSPIRNPRFLSGKDAAHIMEAAAKILEPGLHVNAKDKVPALNSSSCILRVQGAKEDITLSQRSSRLLESSRPLDSNAIKYLKGHSLNKSWNGPESTSTRASPQCEGTSSTGAKCMEKTISLAIQAKVNVQRREGLTTSRNASSPRQQDETKQNQPFKNSVSSKKNVQKKSSAAGPSGVLKQNNQKQNCPSAKDKMTAKTSGSNQQVGKVHVGDASSGKHRTLINKAKGSSKTGYRKEELQATEQDKDAFTSRTKDVPRKKRLLQGNYQSDRNDISDPIPVDRHGKCFQSSIMIDEHQKSENDIRRNVVESTDVVSFTFNSPMIKPLPGSHSAYIMEKHDMSSFSVGLHGKMNDLDASSTKQSSLGLNMISGDALSILLEQKLRELTSGFESDSDLVKMGHMSVSTSSSKSGQTIPMLYEKDTIPETHRTGPCDESDASLLPNGQSYDLSSYWQGAEGVTECSSSSSEAHKGSERRHPSPLSILEASFSNESCNSSDSIDSANGSKSCSSVQAQHGSGRKRPQSEEETDISDSASSYTDSVCGGHLRAEIIAVAAADPTEICKQESQYVGDILRTADINPEAMTLCPPHQALDPLLFDQLESKRKTNRSRAKGSESNEDYFGHWRRLLFDCVGECLESRRGHYFQAGYRSWAKGAATAVANRRADALADDVYREISDWRSMGDWMVDELVDKDMSTCLGRWVDFEVEAFEGGVEVEKEILGSLVDEIVADFL</sequence>
<evidence type="ECO:0000259" key="2">
    <source>
        <dbReference type="Pfam" id="PF14309"/>
    </source>
</evidence>
<protein>
    <recommendedName>
        <fullName evidence="6">DUF4378 domain-containing protein</fullName>
    </recommendedName>
</protein>
<evidence type="ECO:0000259" key="3">
    <source>
        <dbReference type="Pfam" id="PF14383"/>
    </source>
</evidence>
<organism evidence="4 5">
    <name type="scientific">Colocasia esculenta</name>
    <name type="common">Wild taro</name>
    <name type="synonym">Arum esculentum</name>
    <dbReference type="NCBI Taxonomy" id="4460"/>
    <lineage>
        <taxon>Eukaryota</taxon>
        <taxon>Viridiplantae</taxon>
        <taxon>Streptophyta</taxon>
        <taxon>Embryophyta</taxon>
        <taxon>Tracheophyta</taxon>
        <taxon>Spermatophyta</taxon>
        <taxon>Magnoliopsida</taxon>
        <taxon>Liliopsida</taxon>
        <taxon>Araceae</taxon>
        <taxon>Aroideae</taxon>
        <taxon>Colocasieae</taxon>
        <taxon>Colocasia</taxon>
    </lineage>
</organism>
<dbReference type="PANTHER" id="PTHR21726">
    <property type="entry name" value="PHOSPHATIDYLINOSITOL N-ACETYLGLUCOSAMINYLTRANSFERASE SUBUNIT P DOWN SYNDROME CRITICAL REGION PROTEIN 5 -RELATED"/>
    <property type="match status" value="1"/>
</dbReference>
<comment type="caution">
    <text evidence="4">The sequence shown here is derived from an EMBL/GenBank/DDBJ whole genome shotgun (WGS) entry which is preliminary data.</text>
</comment>
<feature type="compositionally biased region" description="Low complexity" evidence="1">
    <location>
        <begin position="364"/>
        <end position="378"/>
    </location>
</feature>
<feature type="compositionally biased region" description="Polar residues" evidence="1">
    <location>
        <begin position="386"/>
        <end position="396"/>
    </location>
</feature>
<feature type="compositionally biased region" description="Polar residues" evidence="1">
    <location>
        <begin position="709"/>
        <end position="721"/>
    </location>
</feature>
<dbReference type="EMBL" id="NMUH01008122">
    <property type="protein sequence ID" value="MQM18331.1"/>
    <property type="molecule type" value="Genomic_DNA"/>
</dbReference>
<dbReference type="Proteomes" id="UP000652761">
    <property type="component" value="Unassembled WGS sequence"/>
</dbReference>
<feature type="compositionally biased region" description="Polar residues" evidence="1">
    <location>
        <begin position="342"/>
        <end position="352"/>
    </location>
</feature>
<evidence type="ECO:0008006" key="6">
    <source>
        <dbReference type="Google" id="ProtNLM"/>
    </source>
</evidence>
<keyword evidence="5" id="KW-1185">Reference proteome</keyword>
<dbReference type="OrthoDB" id="765769at2759"/>
<dbReference type="AlphaFoldDB" id="A0A843XGH2"/>
<evidence type="ECO:0000256" key="1">
    <source>
        <dbReference type="SAM" id="MobiDB-lite"/>
    </source>
</evidence>
<feature type="compositionally biased region" description="Polar residues" evidence="1">
    <location>
        <begin position="293"/>
        <end position="317"/>
    </location>
</feature>
<dbReference type="Pfam" id="PF14309">
    <property type="entry name" value="DUF4378"/>
    <property type="match status" value="1"/>
</dbReference>
<feature type="compositionally biased region" description="Basic and acidic residues" evidence="1">
    <location>
        <begin position="477"/>
        <end position="487"/>
    </location>
</feature>
<feature type="domain" description="DUF3741" evidence="3">
    <location>
        <begin position="97"/>
        <end position="127"/>
    </location>
</feature>
<reference evidence="4" key="1">
    <citation type="submission" date="2017-07" db="EMBL/GenBank/DDBJ databases">
        <title>Taro Niue Genome Assembly and Annotation.</title>
        <authorList>
            <person name="Atibalentja N."/>
            <person name="Keating K."/>
            <person name="Fields C.J."/>
        </authorList>
    </citation>
    <scope>NUCLEOTIDE SEQUENCE</scope>
    <source>
        <strain evidence="4">Niue_2</strain>
        <tissue evidence="4">Leaf</tissue>
    </source>
</reference>
<dbReference type="InterPro" id="IPR025486">
    <property type="entry name" value="DUF4378"/>
</dbReference>